<protein>
    <recommendedName>
        <fullName evidence="3">Protein phosphatase 2C domain-containing protein</fullName>
    </recommendedName>
</protein>
<proteinExistence type="predicted"/>
<sequence>MQDVASDARWFVERFSELLQLKWQNEPVVLAALQHALAGVTREWHIHCNQPVAAHRLPSAGLALVALEGEELVMLRLGDCEVYSLDDCGAKRVFPDSPLLAFDQRAIAAVTERRGQGQPFAEAVGAIHPMLVSHRERLNTPQGYSALSVARIDQMVPEVRRVKACDVSRVLLTSDGFSAAWQGYGLEDPAHWLADERIDERLDDTLRQLRLLEADDPEGDRFPRLKPHDDATAVALDILP</sequence>
<dbReference type="Gene3D" id="3.60.40.10">
    <property type="entry name" value="PPM-type phosphatase domain"/>
    <property type="match status" value="1"/>
</dbReference>
<comment type="caution">
    <text evidence="1">The sequence shown here is derived from an EMBL/GenBank/DDBJ whole genome shotgun (WGS) entry which is preliminary data.</text>
</comment>
<dbReference type="SUPFAM" id="SSF81606">
    <property type="entry name" value="PP2C-like"/>
    <property type="match status" value="1"/>
</dbReference>
<organism evidence="1 2">
    <name type="scientific">Halomonas cibimaris</name>
    <dbReference type="NCBI Taxonomy" id="657012"/>
    <lineage>
        <taxon>Bacteria</taxon>
        <taxon>Pseudomonadati</taxon>
        <taxon>Pseudomonadota</taxon>
        <taxon>Gammaproteobacteria</taxon>
        <taxon>Oceanospirillales</taxon>
        <taxon>Halomonadaceae</taxon>
        <taxon>Halomonas</taxon>
    </lineage>
</organism>
<accession>A0ABP7LHI4</accession>
<dbReference type="Proteomes" id="UP001500133">
    <property type="component" value="Unassembled WGS sequence"/>
</dbReference>
<reference evidence="2" key="1">
    <citation type="journal article" date="2019" name="Int. J. Syst. Evol. Microbiol.">
        <title>The Global Catalogue of Microorganisms (GCM) 10K type strain sequencing project: providing services to taxonomists for standard genome sequencing and annotation.</title>
        <authorList>
            <consortium name="The Broad Institute Genomics Platform"/>
            <consortium name="The Broad Institute Genome Sequencing Center for Infectious Disease"/>
            <person name="Wu L."/>
            <person name="Ma J."/>
        </authorList>
    </citation>
    <scope>NUCLEOTIDE SEQUENCE [LARGE SCALE GENOMIC DNA]</scope>
    <source>
        <strain evidence="2">JCM 16914</strain>
    </source>
</reference>
<evidence type="ECO:0000313" key="2">
    <source>
        <dbReference type="Proteomes" id="UP001500133"/>
    </source>
</evidence>
<keyword evidence="2" id="KW-1185">Reference proteome</keyword>
<dbReference type="EMBL" id="BAAAZT010000027">
    <property type="protein sequence ID" value="GAA3899019.1"/>
    <property type="molecule type" value="Genomic_DNA"/>
</dbReference>
<evidence type="ECO:0008006" key="3">
    <source>
        <dbReference type="Google" id="ProtNLM"/>
    </source>
</evidence>
<evidence type="ECO:0000313" key="1">
    <source>
        <dbReference type="EMBL" id="GAA3899019.1"/>
    </source>
</evidence>
<name>A0ABP7LHI4_9GAMM</name>
<dbReference type="InterPro" id="IPR036457">
    <property type="entry name" value="PPM-type-like_dom_sf"/>
</dbReference>
<gene>
    <name evidence="1" type="ORF">GCM10022228_06940</name>
</gene>